<name>A0ABR0NZN5_GOSAR</name>
<evidence type="ECO:0000313" key="2">
    <source>
        <dbReference type="EMBL" id="KAK5811713.1"/>
    </source>
</evidence>
<reference evidence="2 3" key="1">
    <citation type="submission" date="2023-03" db="EMBL/GenBank/DDBJ databases">
        <title>WGS of Gossypium arboreum.</title>
        <authorList>
            <person name="Yu D."/>
        </authorList>
    </citation>
    <scope>NUCLEOTIDE SEQUENCE [LARGE SCALE GENOMIC DNA]</scope>
    <source>
        <tissue evidence="2">Leaf</tissue>
    </source>
</reference>
<dbReference type="Proteomes" id="UP001358586">
    <property type="component" value="Chromosome 8"/>
</dbReference>
<gene>
    <name evidence="2" type="ORF">PVK06_027074</name>
</gene>
<accession>A0ABR0NZN5</accession>
<evidence type="ECO:0000256" key="1">
    <source>
        <dbReference type="SAM" id="MobiDB-lite"/>
    </source>
</evidence>
<feature type="region of interest" description="Disordered" evidence="1">
    <location>
        <begin position="29"/>
        <end position="51"/>
    </location>
</feature>
<evidence type="ECO:0000313" key="3">
    <source>
        <dbReference type="Proteomes" id="UP001358586"/>
    </source>
</evidence>
<keyword evidence="3" id="KW-1185">Reference proteome</keyword>
<feature type="compositionally biased region" description="Basic and acidic residues" evidence="1">
    <location>
        <begin position="31"/>
        <end position="45"/>
    </location>
</feature>
<proteinExistence type="predicted"/>
<sequence>MFALKMMVEEDVLKHILDDKTHKTASRWMKKGNEDKAESLRDEGSSRAGELRNPMSVVESLEGAAIIAVKRVTRRTSAG</sequence>
<dbReference type="EMBL" id="JARKNE010000008">
    <property type="protein sequence ID" value="KAK5811713.1"/>
    <property type="molecule type" value="Genomic_DNA"/>
</dbReference>
<protein>
    <submittedName>
        <fullName evidence="2">Uncharacterized protein</fullName>
    </submittedName>
</protein>
<comment type="caution">
    <text evidence="2">The sequence shown here is derived from an EMBL/GenBank/DDBJ whole genome shotgun (WGS) entry which is preliminary data.</text>
</comment>
<organism evidence="2 3">
    <name type="scientific">Gossypium arboreum</name>
    <name type="common">Tree cotton</name>
    <name type="synonym">Gossypium nanking</name>
    <dbReference type="NCBI Taxonomy" id="29729"/>
    <lineage>
        <taxon>Eukaryota</taxon>
        <taxon>Viridiplantae</taxon>
        <taxon>Streptophyta</taxon>
        <taxon>Embryophyta</taxon>
        <taxon>Tracheophyta</taxon>
        <taxon>Spermatophyta</taxon>
        <taxon>Magnoliopsida</taxon>
        <taxon>eudicotyledons</taxon>
        <taxon>Gunneridae</taxon>
        <taxon>Pentapetalae</taxon>
        <taxon>rosids</taxon>
        <taxon>malvids</taxon>
        <taxon>Malvales</taxon>
        <taxon>Malvaceae</taxon>
        <taxon>Malvoideae</taxon>
        <taxon>Gossypium</taxon>
    </lineage>
</organism>